<name>A0ABW4A6U6_9ACTN</name>
<feature type="transmembrane region" description="Helical" evidence="1">
    <location>
        <begin position="123"/>
        <end position="146"/>
    </location>
</feature>
<protein>
    <submittedName>
        <fullName evidence="2">Uncharacterized protein</fullName>
    </submittedName>
</protein>
<feature type="transmembrane region" description="Helical" evidence="1">
    <location>
        <begin position="41"/>
        <end position="63"/>
    </location>
</feature>
<accession>A0ABW4A6U6</accession>
<organism evidence="2 3">
    <name type="scientific">Actinoplanes sichuanensis</name>
    <dbReference type="NCBI Taxonomy" id="512349"/>
    <lineage>
        <taxon>Bacteria</taxon>
        <taxon>Bacillati</taxon>
        <taxon>Actinomycetota</taxon>
        <taxon>Actinomycetes</taxon>
        <taxon>Micromonosporales</taxon>
        <taxon>Micromonosporaceae</taxon>
        <taxon>Actinoplanes</taxon>
    </lineage>
</organism>
<evidence type="ECO:0000313" key="2">
    <source>
        <dbReference type="EMBL" id="MFD1366481.1"/>
    </source>
</evidence>
<evidence type="ECO:0000313" key="3">
    <source>
        <dbReference type="Proteomes" id="UP001597183"/>
    </source>
</evidence>
<keyword evidence="1" id="KW-0812">Transmembrane</keyword>
<proteinExistence type="predicted"/>
<keyword evidence="3" id="KW-1185">Reference proteome</keyword>
<sequence>MSARAARLSAVPFVLLAFVLRFVESLWLQPLTWRFESDAAGFLAAILMWTTTLGVPLGIFLLVTRKARKRPVAWDIGATGRRFTAEPAVAGTGVRAVFIGWLAGGLVPTERVPGEERKRIAELGSFTTVMTVLAVVFLLVAIWLVVGRWPWLALDREAVTFRRVFRTTRTPWDDLPADLVDLKIPGPGLHIDPRFLGFSIHTYQHEPARREEIGTEAEATRLALAHQP</sequence>
<dbReference type="RefSeq" id="WP_317793241.1">
    <property type="nucleotide sequence ID" value="NZ_AP028461.1"/>
</dbReference>
<evidence type="ECO:0000256" key="1">
    <source>
        <dbReference type="SAM" id="Phobius"/>
    </source>
</evidence>
<dbReference type="Proteomes" id="UP001597183">
    <property type="component" value="Unassembled WGS sequence"/>
</dbReference>
<gene>
    <name evidence="2" type="ORF">ACFQ5G_14095</name>
</gene>
<keyword evidence="1" id="KW-1133">Transmembrane helix</keyword>
<feature type="transmembrane region" description="Helical" evidence="1">
    <location>
        <begin position="83"/>
        <end position="103"/>
    </location>
</feature>
<comment type="caution">
    <text evidence="2">The sequence shown here is derived from an EMBL/GenBank/DDBJ whole genome shotgun (WGS) entry which is preliminary data.</text>
</comment>
<reference evidence="3" key="1">
    <citation type="journal article" date="2019" name="Int. J. Syst. Evol. Microbiol.">
        <title>The Global Catalogue of Microorganisms (GCM) 10K type strain sequencing project: providing services to taxonomists for standard genome sequencing and annotation.</title>
        <authorList>
            <consortium name="The Broad Institute Genomics Platform"/>
            <consortium name="The Broad Institute Genome Sequencing Center for Infectious Disease"/>
            <person name="Wu L."/>
            <person name="Ma J."/>
        </authorList>
    </citation>
    <scope>NUCLEOTIDE SEQUENCE [LARGE SCALE GENOMIC DNA]</scope>
    <source>
        <strain evidence="3">CCM 7526</strain>
    </source>
</reference>
<keyword evidence="1" id="KW-0472">Membrane</keyword>
<dbReference type="EMBL" id="JBHTMK010000018">
    <property type="protein sequence ID" value="MFD1366481.1"/>
    <property type="molecule type" value="Genomic_DNA"/>
</dbReference>